<dbReference type="InterPro" id="IPR005162">
    <property type="entry name" value="Retrotrans_gag_dom"/>
</dbReference>
<dbReference type="AlphaFoldDB" id="A0AAV7WZM9"/>
<dbReference type="PANTHER" id="PTHR19963:SF30">
    <property type="entry name" value="ENDONUCLEASE_EXONUCLEASE_PHOSPHATASE DOMAIN-CONTAINING PROTEIN"/>
    <property type="match status" value="1"/>
</dbReference>
<dbReference type="PANTHER" id="PTHR19963">
    <property type="entry name" value="CCHC-TYPE DOMAIN-CONTAINING PROTEIN"/>
    <property type="match status" value="1"/>
</dbReference>
<organism evidence="3 4">
    <name type="scientific">Megalurothrips usitatus</name>
    <name type="common">bean blossom thrips</name>
    <dbReference type="NCBI Taxonomy" id="439358"/>
    <lineage>
        <taxon>Eukaryota</taxon>
        <taxon>Metazoa</taxon>
        <taxon>Ecdysozoa</taxon>
        <taxon>Arthropoda</taxon>
        <taxon>Hexapoda</taxon>
        <taxon>Insecta</taxon>
        <taxon>Pterygota</taxon>
        <taxon>Neoptera</taxon>
        <taxon>Paraneoptera</taxon>
        <taxon>Thysanoptera</taxon>
        <taxon>Terebrantia</taxon>
        <taxon>Thripoidea</taxon>
        <taxon>Thripidae</taxon>
        <taxon>Megalurothrips</taxon>
    </lineage>
</organism>
<reference evidence="3" key="1">
    <citation type="submission" date="2022-12" db="EMBL/GenBank/DDBJ databases">
        <title>Chromosome-level genome assembly of the bean flower thrips Megalurothrips usitatus.</title>
        <authorList>
            <person name="Ma L."/>
            <person name="Liu Q."/>
            <person name="Li H."/>
            <person name="Cai W."/>
        </authorList>
    </citation>
    <scope>NUCLEOTIDE SEQUENCE</scope>
    <source>
        <strain evidence="3">Cailab_2022a</strain>
    </source>
</reference>
<comment type="caution">
    <text evidence="3">The sequence shown here is derived from an EMBL/GenBank/DDBJ whole genome shotgun (WGS) entry which is preliminary data.</text>
</comment>
<feature type="domain" description="Retrotransposon gag" evidence="2">
    <location>
        <begin position="41"/>
        <end position="131"/>
    </location>
</feature>
<feature type="region of interest" description="Disordered" evidence="1">
    <location>
        <begin position="221"/>
        <end position="243"/>
    </location>
</feature>
<dbReference type="EMBL" id="JAPTSV010000872">
    <property type="protein sequence ID" value="KAJ1518831.1"/>
    <property type="molecule type" value="Genomic_DNA"/>
</dbReference>
<accession>A0AAV7WZM9</accession>
<evidence type="ECO:0000259" key="2">
    <source>
        <dbReference type="Pfam" id="PF03732"/>
    </source>
</evidence>
<feature type="region of interest" description="Disordered" evidence="1">
    <location>
        <begin position="268"/>
        <end position="304"/>
    </location>
</feature>
<evidence type="ECO:0000313" key="4">
    <source>
        <dbReference type="Proteomes" id="UP001075354"/>
    </source>
</evidence>
<keyword evidence="4" id="KW-1185">Reference proteome</keyword>
<evidence type="ECO:0000256" key="1">
    <source>
        <dbReference type="SAM" id="MobiDB-lite"/>
    </source>
</evidence>
<sequence>MRKLDRYNGQTDYTLYRMQFLQRASLMHWNEETKGTQLSQALTDKALEVLRHLHPRQMQDFEALDSALMRRFGAVSDHNACRAKLKYLKQKGSQTLEAYASEIEDAVRGAFREYPEHLQQLQMVTAFNDGLLDATMALLLAREKHRTLDSVLASARVQPLQMLEKGKQARVHAGRALAGDGEEWERELPQDRVDVAVAALNSMTGEVANMAERQEKLLQQTAAKNQPGPRRSPPRGHPPPDRVRDQAKAKMCFYCGKPRHFAAACLKRKRDNAKGIDKPVTPYPKWWKGASGQKEGQGDSRSKN</sequence>
<gene>
    <name evidence="3" type="ORF">ONE63_011553</name>
</gene>
<protein>
    <recommendedName>
        <fullName evidence="2">Retrotransposon gag domain-containing protein</fullName>
    </recommendedName>
</protein>
<dbReference type="Pfam" id="PF03732">
    <property type="entry name" value="Retrotrans_gag"/>
    <property type="match status" value="1"/>
</dbReference>
<dbReference type="Proteomes" id="UP001075354">
    <property type="component" value="Unassembled WGS sequence"/>
</dbReference>
<evidence type="ECO:0000313" key="3">
    <source>
        <dbReference type="EMBL" id="KAJ1518831.1"/>
    </source>
</evidence>
<proteinExistence type="predicted"/>
<name>A0AAV7WZM9_9NEOP</name>